<sequence length="572" mass="63441">MYECGEYNRPELATEVLLKMRRMGIQLNAVTYGIYHRALMQGEWPSDARLTAIDAWSRLRMRLQVCTLFREHSRIIYQVHNFANSNAFSGSMDLTANTEGSEMDISARSLQALNISNSNNSLYSSELDLTKENDEKIDGSLSVTVLPLEESKENQEESTASNAENSNLDPLGVDSPISLSTEPGNDSSKAFLSPSRQKFIREHSAVPFSAETADSNSKDGSRKKSYKLGGSWFKGIANSPIVSKLMRSQTSENLDAANRDDASENSGLSISPSLSSLVHQVRKQALKGYDEVVLQGNVLLKKSGINNLVNEAINLNKSYSAKDTSGVLSTGFGTSGDILGSEFWMRESLPESIAEMKNLWIKDNNGAFIDVVLCSCSACSSCNAVIYDEELMAGWNVDDSNLNSVCPYCNHSFLPSLKVKIRSRRQELSSSWYVPLSINISGEGTGSSQNLVSDNKNDDEFSVPFISPLVLRRELESLLLPNPLALSQVSLRISNPVIFWNLLYYCRRLDLPTHILTWISPHVHIRCVYDVPSLHAENESPIYFANHHNFLCCRSGSLLACPWNCSQPDVVE</sequence>
<feature type="compositionally biased region" description="Polar residues" evidence="1">
    <location>
        <begin position="177"/>
        <end position="191"/>
    </location>
</feature>
<name>A0A915DDG4_9BILA</name>
<accession>A0A915DDG4</accession>
<organism evidence="2 3">
    <name type="scientific">Ditylenchus dipsaci</name>
    <dbReference type="NCBI Taxonomy" id="166011"/>
    <lineage>
        <taxon>Eukaryota</taxon>
        <taxon>Metazoa</taxon>
        <taxon>Ecdysozoa</taxon>
        <taxon>Nematoda</taxon>
        <taxon>Chromadorea</taxon>
        <taxon>Rhabditida</taxon>
        <taxon>Tylenchina</taxon>
        <taxon>Tylenchomorpha</taxon>
        <taxon>Sphaerularioidea</taxon>
        <taxon>Anguinidae</taxon>
        <taxon>Anguininae</taxon>
        <taxon>Ditylenchus</taxon>
    </lineage>
</organism>
<dbReference type="PANTHER" id="PTHR12296:SF30">
    <property type="entry name" value="DENN DOMAIN-CONTAINING PROTEIN CRAG"/>
    <property type="match status" value="1"/>
</dbReference>
<feature type="region of interest" description="Disordered" evidence="1">
    <location>
        <begin position="144"/>
        <end position="191"/>
    </location>
</feature>
<evidence type="ECO:0000313" key="3">
    <source>
        <dbReference type="WBParaSite" id="jg18065"/>
    </source>
</evidence>
<dbReference type="WBParaSite" id="jg18065">
    <property type="protein sequence ID" value="jg18065"/>
    <property type="gene ID" value="jg18065"/>
</dbReference>
<dbReference type="GO" id="GO:0031410">
    <property type="term" value="C:cytoplasmic vesicle"/>
    <property type="evidence" value="ECO:0007669"/>
    <property type="project" value="TreeGrafter"/>
</dbReference>
<dbReference type="Proteomes" id="UP000887574">
    <property type="component" value="Unplaced"/>
</dbReference>
<dbReference type="InterPro" id="IPR051696">
    <property type="entry name" value="DENN_Domain_GEFs"/>
</dbReference>
<evidence type="ECO:0000313" key="2">
    <source>
        <dbReference type="Proteomes" id="UP000887574"/>
    </source>
</evidence>
<dbReference type="PANTHER" id="PTHR12296">
    <property type="entry name" value="DENN DOMAIN-CONTAINING PROTEIN 4"/>
    <property type="match status" value="1"/>
</dbReference>
<keyword evidence="2" id="KW-1185">Reference proteome</keyword>
<feature type="compositionally biased region" description="Polar residues" evidence="1">
    <location>
        <begin position="157"/>
        <end position="168"/>
    </location>
</feature>
<protein>
    <submittedName>
        <fullName evidence="3">Pentatricopeptide repeat-containing protein</fullName>
    </submittedName>
</protein>
<dbReference type="AlphaFoldDB" id="A0A915DDG4"/>
<reference evidence="3" key="1">
    <citation type="submission" date="2022-11" db="UniProtKB">
        <authorList>
            <consortium name="WormBaseParasite"/>
        </authorList>
    </citation>
    <scope>IDENTIFICATION</scope>
</reference>
<dbReference type="GO" id="GO:0032483">
    <property type="term" value="P:regulation of Rab protein signal transduction"/>
    <property type="evidence" value="ECO:0007669"/>
    <property type="project" value="TreeGrafter"/>
</dbReference>
<proteinExistence type="predicted"/>
<dbReference type="GO" id="GO:0005085">
    <property type="term" value="F:guanyl-nucleotide exchange factor activity"/>
    <property type="evidence" value="ECO:0007669"/>
    <property type="project" value="UniProtKB-ARBA"/>
</dbReference>
<evidence type="ECO:0000256" key="1">
    <source>
        <dbReference type="SAM" id="MobiDB-lite"/>
    </source>
</evidence>